<dbReference type="InterPro" id="IPR018060">
    <property type="entry name" value="HTH_AraC"/>
</dbReference>
<dbReference type="InterPro" id="IPR009057">
    <property type="entry name" value="Homeodomain-like_sf"/>
</dbReference>
<keyword evidence="3" id="KW-0804">Transcription</keyword>
<dbReference type="PRINTS" id="PR00032">
    <property type="entry name" value="HTHARAC"/>
</dbReference>
<name>A0ABY4S6K2_AQUTE</name>
<keyword evidence="6" id="KW-1185">Reference proteome</keyword>
<dbReference type="PROSITE" id="PS01124">
    <property type="entry name" value="HTH_ARAC_FAMILY_2"/>
    <property type="match status" value="1"/>
</dbReference>
<dbReference type="EMBL" id="CP097635">
    <property type="protein sequence ID" value="URI06711.1"/>
    <property type="molecule type" value="Genomic_DNA"/>
</dbReference>
<accession>A0ABY4S6K2</accession>
<dbReference type="Proteomes" id="UP001056201">
    <property type="component" value="Chromosome 1"/>
</dbReference>
<dbReference type="Pfam" id="PF12833">
    <property type="entry name" value="HTH_18"/>
    <property type="match status" value="1"/>
</dbReference>
<organism evidence="5 6">
    <name type="scientific">Aquincola tertiaricarbonis</name>
    <dbReference type="NCBI Taxonomy" id="391953"/>
    <lineage>
        <taxon>Bacteria</taxon>
        <taxon>Pseudomonadati</taxon>
        <taxon>Pseudomonadota</taxon>
        <taxon>Betaproteobacteria</taxon>
        <taxon>Burkholderiales</taxon>
        <taxon>Sphaerotilaceae</taxon>
        <taxon>Aquincola</taxon>
    </lineage>
</organism>
<evidence type="ECO:0000256" key="3">
    <source>
        <dbReference type="ARBA" id="ARBA00023163"/>
    </source>
</evidence>
<evidence type="ECO:0000313" key="5">
    <source>
        <dbReference type="EMBL" id="URI06711.1"/>
    </source>
</evidence>
<evidence type="ECO:0000256" key="1">
    <source>
        <dbReference type="ARBA" id="ARBA00023015"/>
    </source>
</evidence>
<gene>
    <name evidence="5" type="ORF">MW290_12470</name>
</gene>
<dbReference type="Gene3D" id="1.10.10.60">
    <property type="entry name" value="Homeodomain-like"/>
    <property type="match status" value="1"/>
</dbReference>
<dbReference type="InterPro" id="IPR050204">
    <property type="entry name" value="AraC_XylS_family_regulators"/>
</dbReference>
<dbReference type="SUPFAM" id="SSF46689">
    <property type="entry name" value="Homeodomain-like"/>
    <property type="match status" value="2"/>
</dbReference>
<keyword evidence="1" id="KW-0805">Transcription regulation</keyword>
<keyword evidence="2" id="KW-0238">DNA-binding</keyword>
<sequence>MASPDLLPAPSAGTRRATAWGSCVGVSGTDADQVMLPLLSAPPAWTGLPMTLQLLPGDAVVAQMQMCHPSLAVARSGRGKRCYTTGRRALDLDASPGMFELYGAGFCVDEARWQGQRGEVVALQLPAAQVGALLQGDGAVLALPTRHELFDARVTDLVLQLWDEASQGGPHGRLYAQGLSLALLGWLTSEHGAHAGPPERAQARLSPVQCSRLREHIDEHLADDLSVDELAALAGLSAAHFARAFKRSFERSPHAYVTERRIQVACQLLRAAPRTPLAQLANQLGFASQSHFTQAFRRVTGMTPGRWRVG</sequence>
<evidence type="ECO:0000259" key="4">
    <source>
        <dbReference type="PROSITE" id="PS01124"/>
    </source>
</evidence>
<feature type="domain" description="HTH araC/xylS-type" evidence="4">
    <location>
        <begin position="211"/>
        <end position="310"/>
    </location>
</feature>
<protein>
    <submittedName>
        <fullName evidence="5">AraC family transcriptional regulator</fullName>
    </submittedName>
</protein>
<evidence type="ECO:0000313" key="6">
    <source>
        <dbReference type="Proteomes" id="UP001056201"/>
    </source>
</evidence>
<dbReference type="PANTHER" id="PTHR46796">
    <property type="entry name" value="HTH-TYPE TRANSCRIPTIONAL ACTIVATOR RHAS-RELATED"/>
    <property type="match status" value="1"/>
</dbReference>
<proteinExistence type="predicted"/>
<evidence type="ECO:0000256" key="2">
    <source>
        <dbReference type="ARBA" id="ARBA00023125"/>
    </source>
</evidence>
<dbReference type="PANTHER" id="PTHR46796:SF6">
    <property type="entry name" value="ARAC SUBFAMILY"/>
    <property type="match status" value="1"/>
</dbReference>
<reference evidence="5" key="1">
    <citation type="submission" date="2022-05" db="EMBL/GenBank/DDBJ databases">
        <title>An RpoN-dependent PEP-CTERM gene is involved in floc formation of an Aquincola tertiaricarbonis strain.</title>
        <authorList>
            <person name="Qiu D."/>
            <person name="Xia M."/>
        </authorList>
    </citation>
    <scope>NUCLEOTIDE SEQUENCE</scope>
    <source>
        <strain evidence="5">RN12</strain>
    </source>
</reference>
<dbReference type="PROSITE" id="PS00041">
    <property type="entry name" value="HTH_ARAC_FAMILY_1"/>
    <property type="match status" value="1"/>
</dbReference>
<dbReference type="InterPro" id="IPR020449">
    <property type="entry name" value="Tscrpt_reg_AraC-type_HTH"/>
</dbReference>
<dbReference type="RefSeq" id="WP_250194973.1">
    <property type="nucleotide sequence ID" value="NZ_CP097635.1"/>
</dbReference>
<dbReference type="SMART" id="SM00342">
    <property type="entry name" value="HTH_ARAC"/>
    <property type="match status" value="1"/>
</dbReference>
<dbReference type="InterPro" id="IPR018062">
    <property type="entry name" value="HTH_AraC-typ_CS"/>
</dbReference>